<evidence type="ECO:0000313" key="8">
    <source>
        <dbReference type="Proteomes" id="UP000184076"/>
    </source>
</evidence>
<evidence type="ECO:0000313" key="7">
    <source>
        <dbReference type="EMBL" id="SHF78475.1"/>
    </source>
</evidence>
<feature type="domain" description="Radical SAM core" evidence="6">
    <location>
        <begin position="63"/>
        <end position="194"/>
    </location>
</feature>
<dbReference type="InterPro" id="IPR016431">
    <property type="entry name" value="Pyrv-formate_lyase-activ_prd"/>
</dbReference>
<evidence type="ECO:0000256" key="1">
    <source>
        <dbReference type="ARBA" id="ARBA00022691"/>
    </source>
</evidence>
<evidence type="ECO:0000256" key="3">
    <source>
        <dbReference type="ARBA" id="ARBA00023004"/>
    </source>
</evidence>
<accession>A0A1M5EGV0</accession>
<dbReference type="OrthoDB" id="9782387at2"/>
<evidence type="ECO:0000256" key="5">
    <source>
        <dbReference type="PIRSR" id="PIRSR004869-50"/>
    </source>
</evidence>
<keyword evidence="8" id="KW-1185">Reference proteome</keyword>
<evidence type="ECO:0000256" key="2">
    <source>
        <dbReference type="ARBA" id="ARBA00022723"/>
    </source>
</evidence>
<dbReference type="Proteomes" id="UP000184076">
    <property type="component" value="Unassembled WGS sequence"/>
</dbReference>
<dbReference type="RefSeq" id="WP_073040256.1">
    <property type="nucleotide sequence ID" value="NZ_FQVB01000027.1"/>
</dbReference>
<reference evidence="8" key="1">
    <citation type="submission" date="2016-11" db="EMBL/GenBank/DDBJ databases">
        <authorList>
            <person name="Varghese N."/>
            <person name="Submissions S."/>
        </authorList>
    </citation>
    <scope>NUCLEOTIDE SEQUENCE [LARGE SCALE GENOMIC DNA]</scope>
    <source>
        <strain evidence="8">DSM 9756</strain>
    </source>
</reference>
<keyword evidence="2 5" id="KW-0479">Metal-binding</keyword>
<dbReference type="GO" id="GO:0051536">
    <property type="term" value="F:iron-sulfur cluster binding"/>
    <property type="evidence" value="ECO:0007669"/>
    <property type="project" value="UniProtKB-KW"/>
</dbReference>
<gene>
    <name evidence="7" type="ORF">SAMN02745206_02648</name>
</gene>
<dbReference type="AlphaFoldDB" id="A0A1M5EGV0"/>
<comment type="cofactor">
    <cofactor evidence="5">
        <name>[4Fe-4S] cluster</name>
        <dbReference type="ChEBI" id="CHEBI:49883"/>
    </cofactor>
    <text evidence="5">Binds 1 [4Fe-4S] cluster. The cluster is coordinated with 3 cysteines and an exchangeable S-adenosyl-L-methionine.</text>
</comment>
<dbReference type="GO" id="GO:0016829">
    <property type="term" value="F:lyase activity"/>
    <property type="evidence" value="ECO:0007669"/>
    <property type="project" value="UniProtKB-KW"/>
</dbReference>
<name>A0A1M5EGV0_9BACT</name>
<dbReference type="PANTHER" id="PTHR43075">
    <property type="entry name" value="FORMATE LYASE ACTIVATING ENZYME, PUTATIVE (AFU_ORTHOLOGUE AFUA_2G15630)-RELATED"/>
    <property type="match status" value="1"/>
</dbReference>
<keyword evidence="7" id="KW-0456">Lyase</keyword>
<dbReference type="InterPro" id="IPR040085">
    <property type="entry name" value="MJ0674-like"/>
</dbReference>
<keyword evidence="7" id="KW-0670">Pyruvate</keyword>
<dbReference type="InterPro" id="IPR007197">
    <property type="entry name" value="rSAM"/>
</dbReference>
<dbReference type="PANTHER" id="PTHR43075:SF1">
    <property type="entry name" value="FORMATE LYASE ACTIVATING ENZYME, PUTATIVE (AFU_ORTHOLOGUE AFUA_2G15630)-RELATED"/>
    <property type="match status" value="1"/>
</dbReference>
<dbReference type="EMBL" id="FQVB01000027">
    <property type="protein sequence ID" value="SHF78475.1"/>
    <property type="molecule type" value="Genomic_DNA"/>
</dbReference>
<feature type="binding site" evidence="5">
    <location>
        <position position="71"/>
    </location>
    <ligand>
        <name>[4Fe-4S] cluster</name>
        <dbReference type="ChEBI" id="CHEBI:49883"/>
        <note>4Fe-4S-S-AdoMet</note>
    </ligand>
</feature>
<dbReference type="SFLD" id="SFLDG01099">
    <property type="entry name" value="Uncharacterised_Radical_SAM_Su"/>
    <property type="match status" value="1"/>
</dbReference>
<feature type="binding site" evidence="5">
    <location>
        <position position="74"/>
    </location>
    <ligand>
        <name>[4Fe-4S] cluster</name>
        <dbReference type="ChEBI" id="CHEBI:49883"/>
        <note>4Fe-4S-S-AdoMet</note>
    </ligand>
</feature>
<organism evidence="7 8">
    <name type="scientific">Desulfacinum infernum DSM 9756</name>
    <dbReference type="NCBI Taxonomy" id="1121391"/>
    <lineage>
        <taxon>Bacteria</taxon>
        <taxon>Pseudomonadati</taxon>
        <taxon>Thermodesulfobacteriota</taxon>
        <taxon>Syntrophobacteria</taxon>
        <taxon>Syntrophobacterales</taxon>
        <taxon>Syntrophobacteraceae</taxon>
        <taxon>Desulfacinum</taxon>
    </lineage>
</organism>
<dbReference type="PIRSF" id="PIRSF004869">
    <property type="entry name" value="PflX_prd"/>
    <property type="match status" value="1"/>
</dbReference>
<dbReference type="STRING" id="1121391.SAMN02745206_02648"/>
<sequence length="313" mass="35040">MVEAVSLETYTACELCPHRCRVDRTRGEKGFCGAGAVLRIHDAMPHYGEEEVLVGEGGSGAIFFSHCTLRCVYCQTAEMSWKGEGTDTTVERLADLMLELQRDGCHNINLITPTQFLPHVVQGIRTARARGLAVPIVYNTSGYERVPVLRDLEGWVDIYLADLKYVSPSVAQRLSGVRDYPEAACRALLEMHSQVGDLVVDESGLARRGLLIRHLVLPGFEEETRAVLRWIASHLPAHTHVNLMGHFRPCHQARKHPPLNRPLTEDEYRAAQQAAREAGLTRLDTTHERLYPLVWARQEAPKEEEPPLQAGNP</sequence>
<dbReference type="InterPro" id="IPR013785">
    <property type="entry name" value="Aldolase_TIM"/>
</dbReference>
<feature type="binding site" evidence="5">
    <location>
        <position position="67"/>
    </location>
    <ligand>
        <name>[4Fe-4S] cluster</name>
        <dbReference type="ChEBI" id="CHEBI:49883"/>
        <note>4Fe-4S-S-AdoMet</note>
    </ligand>
</feature>
<dbReference type="SFLD" id="SFLDS00029">
    <property type="entry name" value="Radical_SAM"/>
    <property type="match status" value="1"/>
</dbReference>
<dbReference type="Pfam" id="PF04055">
    <property type="entry name" value="Radical_SAM"/>
    <property type="match status" value="1"/>
</dbReference>
<dbReference type="Gene3D" id="3.20.20.70">
    <property type="entry name" value="Aldolase class I"/>
    <property type="match status" value="1"/>
</dbReference>
<keyword evidence="3 5" id="KW-0408">Iron</keyword>
<dbReference type="GO" id="GO:0046872">
    <property type="term" value="F:metal ion binding"/>
    <property type="evidence" value="ECO:0007669"/>
    <property type="project" value="UniProtKB-KW"/>
</dbReference>
<evidence type="ECO:0000259" key="6">
    <source>
        <dbReference type="Pfam" id="PF04055"/>
    </source>
</evidence>
<dbReference type="SUPFAM" id="SSF102114">
    <property type="entry name" value="Radical SAM enzymes"/>
    <property type="match status" value="1"/>
</dbReference>
<proteinExistence type="predicted"/>
<keyword evidence="1 5" id="KW-0949">S-adenosyl-L-methionine</keyword>
<dbReference type="InterPro" id="IPR058240">
    <property type="entry name" value="rSAM_sf"/>
</dbReference>
<evidence type="ECO:0000256" key="4">
    <source>
        <dbReference type="ARBA" id="ARBA00023014"/>
    </source>
</evidence>
<protein>
    <submittedName>
        <fullName evidence="7">Putative pyruvate formate lyase activating enzyme</fullName>
    </submittedName>
</protein>
<keyword evidence="4 5" id="KW-0411">Iron-sulfur</keyword>